<dbReference type="AlphaFoldDB" id="E1YIP5"/>
<reference evidence="1" key="1">
    <citation type="journal article" date="2011" name="Environ. Microbiol.">
        <title>Genomic insights into the metabolic potential of the polycyclic aromatic hydrocarbon degrading sulfate-reducing Deltaproteobacterium N47.</title>
        <authorList>
            <person name="Bergmann F."/>
            <person name="Selesi D."/>
            <person name="Weinmaier T."/>
            <person name="Tischler P."/>
            <person name="Rattei T."/>
            <person name="Meckenstock R.U."/>
        </authorList>
    </citation>
    <scope>NUCLEOTIDE SEQUENCE</scope>
</reference>
<name>E1YIP5_9BACT</name>
<dbReference type="EMBL" id="FR695875">
    <property type="protein sequence ID" value="CBX30439.1"/>
    <property type="molecule type" value="Genomic_DNA"/>
</dbReference>
<gene>
    <name evidence="1" type="ORF">N47_Q17620</name>
</gene>
<protein>
    <submittedName>
        <fullName evidence="1">Uncharacterized protein</fullName>
    </submittedName>
</protein>
<accession>E1YIP5</accession>
<evidence type="ECO:0000313" key="1">
    <source>
        <dbReference type="EMBL" id="CBX30439.1"/>
    </source>
</evidence>
<proteinExistence type="predicted"/>
<sequence length="50" mass="5516">MRFCTLRIRTNLTDGGVRPVVEKISQKLDSQSDANDLNGSNLINCHQLSG</sequence>
<organism evidence="1">
    <name type="scientific">uncultured Desulfobacterium sp</name>
    <dbReference type="NCBI Taxonomy" id="201089"/>
    <lineage>
        <taxon>Bacteria</taxon>
        <taxon>Pseudomonadati</taxon>
        <taxon>Thermodesulfobacteriota</taxon>
        <taxon>Desulfobacteria</taxon>
        <taxon>Desulfobacterales</taxon>
        <taxon>Desulfobacteriaceae</taxon>
        <taxon>Desulfobacterium</taxon>
        <taxon>environmental samples</taxon>
    </lineage>
</organism>